<evidence type="ECO:0000256" key="1">
    <source>
        <dbReference type="SAM" id="MobiDB-lite"/>
    </source>
</evidence>
<dbReference type="SUPFAM" id="SSF53649">
    <property type="entry name" value="Alkaline phosphatase-like"/>
    <property type="match status" value="1"/>
</dbReference>
<feature type="region of interest" description="Disordered" evidence="1">
    <location>
        <begin position="362"/>
        <end position="391"/>
    </location>
</feature>
<dbReference type="STRING" id="1391653.AKJ08_0184"/>
<sequence length="550" mass="58996">MLDVPIRPAVRRWARSTVRALLPLVRPLPPQGNRLLLIFVDGVGGSVLRRATNDRLIRFLPSLRDGLGYRESRCFSGMPSTTTAFQAGLFFGQRYPDVPSFSWLDRASGRAVKMNVPADAAIIESRLRESAGPGLLAGGTSYASILAGGSDSPLTTAGIGRFLTSQGGEPSAKNARNGLERMFAGLPAAHIARRLHAAQAALREPGDLHAQGTIHVQTLARLLFRLGLETPGFFATTAAFCPWMGSTRHELRFLFNHLGVGTLVAEASKSLALLDLMRGVPRTFVCLHEFDEFSHRRGPDFAMQTLRRIDESVEALFALAQEVPEPPDVFVITDHGHIPAVPFEKLFGHSLQGWLEGQADGDSIPELSPELTRSLGAPKSIGRSPDSPPTVIDSGNYAHVYLGGGEPWDAARIAEHRPEILARALTCPGIGLVAMRAEGKAIALAGSRLVDPADPATVPRGASPRAVASLLEDLASSPSSGDLLLYGTWFDDACVAFSWELSSHGGPSPEETETFVLHPAGLDLSRVCHGADLYAALHTLYGAQESNEPK</sequence>
<dbReference type="KEGG" id="vin:AKJ08_0184"/>
<name>A0A0K1P8G9_9BACT</name>
<proteinExistence type="predicted"/>
<reference evidence="2 3" key="1">
    <citation type="submission" date="2015-08" db="EMBL/GenBank/DDBJ databases">
        <authorList>
            <person name="Babu N.S."/>
            <person name="Beckwith C.J."/>
            <person name="Beseler K.G."/>
            <person name="Brison A."/>
            <person name="Carone J.V."/>
            <person name="Caskin T.P."/>
            <person name="Diamond M."/>
            <person name="Durham M.E."/>
            <person name="Foxe J.M."/>
            <person name="Go M."/>
            <person name="Henderson B.A."/>
            <person name="Jones I.B."/>
            <person name="McGettigan J.A."/>
            <person name="Micheletti S.J."/>
            <person name="Nasrallah M.E."/>
            <person name="Ortiz D."/>
            <person name="Piller C.R."/>
            <person name="Privatt S.R."/>
            <person name="Schneider S.L."/>
            <person name="Sharp S."/>
            <person name="Smith T.C."/>
            <person name="Stanton J.D."/>
            <person name="Ullery H.E."/>
            <person name="Wilson R.J."/>
            <person name="Serrano M.G."/>
            <person name="Buck G."/>
            <person name="Lee V."/>
            <person name="Wang Y."/>
            <person name="Carvalho R."/>
            <person name="Voegtly L."/>
            <person name="Shi R."/>
            <person name="Duckworth R."/>
            <person name="Johnson A."/>
            <person name="Loviza R."/>
            <person name="Walstead R."/>
            <person name="Shah Z."/>
            <person name="Kiflezghi M."/>
            <person name="Wade K."/>
            <person name="Ball S.L."/>
            <person name="Bradley K.W."/>
            <person name="Asai D.J."/>
            <person name="Bowman C.A."/>
            <person name="Russell D.A."/>
            <person name="Pope W.H."/>
            <person name="Jacobs-Sera D."/>
            <person name="Hendrix R.W."/>
            <person name="Hatfull G.F."/>
        </authorList>
    </citation>
    <scope>NUCLEOTIDE SEQUENCE [LARGE SCALE GENOMIC DNA]</scope>
    <source>
        <strain evidence="2 3">DSM 27710</strain>
    </source>
</reference>
<organism evidence="2 3">
    <name type="scientific">Vulgatibacter incomptus</name>
    <dbReference type="NCBI Taxonomy" id="1391653"/>
    <lineage>
        <taxon>Bacteria</taxon>
        <taxon>Pseudomonadati</taxon>
        <taxon>Myxococcota</taxon>
        <taxon>Myxococcia</taxon>
        <taxon>Myxococcales</taxon>
        <taxon>Cystobacterineae</taxon>
        <taxon>Vulgatibacteraceae</taxon>
        <taxon>Vulgatibacter</taxon>
    </lineage>
</organism>
<gene>
    <name evidence="2" type="ORF">AKJ08_0184</name>
</gene>
<evidence type="ECO:0000313" key="2">
    <source>
        <dbReference type="EMBL" id="AKU89797.1"/>
    </source>
</evidence>
<dbReference type="InterPro" id="IPR017850">
    <property type="entry name" value="Alkaline_phosphatase_core_sf"/>
</dbReference>
<dbReference type="RefSeq" id="WP_050724338.1">
    <property type="nucleotide sequence ID" value="NZ_CP012332.1"/>
</dbReference>
<dbReference type="Proteomes" id="UP000055590">
    <property type="component" value="Chromosome"/>
</dbReference>
<keyword evidence="3" id="KW-1185">Reference proteome</keyword>
<dbReference type="AlphaFoldDB" id="A0A0K1P8G9"/>
<dbReference type="Gene3D" id="3.40.720.10">
    <property type="entry name" value="Alkaline Phosphatase, subunit A"/>
    <property type="match status" value="1"/>
</dbReference>
<accession>A0A0K1P8G9</accession>
<evidence type="ECO:0000313" key="3">
    <source>
        <dbReference type="Proteomes" id="UP000055590"/>
    </source>
</evidence>
<dbReference type="EMBL" id="CP012332">
    <property type="protein sequence ID" value="AKU89797.1"/>
    <property type="molecule type" value="Genomic_DNA"/>
</dbReference>
<protein>
    <submittedName>
        <fullName evidence="2">Putative membrane protein</fullName>
    </submittedName>
</protein>